<organism evidence="2 3">
    <name type="scientific">Fusarium oxysporum (strain Fo5176)</name>
    <name type="common">Fusarium vascular wilt</name>
    <dbReference type="NCBI Taxonomy" id="660025"/>
    <lineage>
        <taxon>Eukaryota</taxon>
        <taxon>Fungi</taxon>
        <taxon>Dikarya</taxon>
        <taxon>Ascomycota</taxon>
        <taxon>Pezizomycotina</taxon>
        <taxon>Sordariomycetes</taxon>
        <taxon>Hypocreomycetidae</taxon>
        <taxon>Hypocreales</taxon>
        <taxon>Nectriaceae</taxon>
        <taxon>Fusarium</taxon>
        <taxon>Fusarium oxysporum species complex</taxon>
    </lineage>
</organism>
<proteinExistence type="predicted"/>
<sequence>MGIEEQFVLLSLGLATIGVRIGLRTHLFVDGPCWFISDEPKSTNTKCVVLGSIVFIAQTVAADLVVAKFQGLTNSYMTNEERANIDIHGQEHYNRVWGSKIQVMGWSLYACILWSLKVCVTAFYGRLTYLLPSCRKLVVVV</sequence>
<protein>
    <submittedName>
        <fullName evidence="2">Uncharacterized protein</fullName>
    </submittedName>
</protein>
<dbReference type="EnsemblFungi" id="FOXG_15595T0">
    <property type="protein sequence ID" value="FOXG_15595P0"/>
    <property type="gene ID" value="FOXG_15595"/>
</dbReference>
<keyword evidence="1" id="KW-0472">Membrane</keyword>
<accession>A0A0D2YH04</accession>
<feature type="transmembrane region" description="Helical" evidence="1">
    <location>
        <begin position="7"/>
        <end position="28"/>
    </location>
</feature>
<reference evidence="3" key="1">
    <citation type="journal article" date="2012" name="Mol. Plant Microbe Interact.">
        <title>A highly conserved effector in Fusarium oxysporum is required for full virulence on Arabidopsis.</title>
        <authorList>
            <person name="Thatcher L.F."/>
            <person name="Gardiner D.M."/>
            <person name="Kazan K."/>
            <person name="Manners J."/>
        </authorList>
    </citation>
    <scope>NUCLEOTIDE SEQUENCE [LARGE SCALE GENOMIC DNA]</scope>
    <source>
        <strain evidence="3">Fo5176</strain>
    </source>
</reference>
<dbReference type="AlphaFoldDB" id="A0A0D2YH04"/>
<keyword evidence="1" id="KW-1133">Transmembrane helix</keyword>
<reference evidence="2" key="2">
    <citation type="submission" date="2025-08" db="UniProtKB">
        <authorList>
            <consortium name="EnsemblFungi"/>
        </authorList>
    </citation>
    <scope>IDENTIFICATION</scope>
    <source>
        <strain evidence="2">4287 / CBS 123668 / FGSC 9935 / NRRL 34936</strain>
    </source>
</reference>
<name>A0A0D2YH04_FUSOF</name>
<evidence type="ECO:0000313" key="2">
    <source>
        <dbReference type="EnsemblFungi" id="FOXG_15595P0"/>
    </source>
</evidence>
<feature type="transmembrane region" description="Helical" evidence="1">
    <location>
        <begin position="48"/>
        <end position="67"/>
    </location>
</feature>
<evidence type="ECO:0000313" key="3">
    <source>
        <dbReference type="Proteomes" id="UP000002489"/>
    </source>
</evidence>
<evidence type="ECO:0000256" key="1">
    <source>
        <dbReference type="SAM" id="Phobius"/>
    </source>
</evidence>
<feature type="transmembrane region" description="Helical" evidence="1">
    <location>
        <begin position="103"/>
        <end position="124"/>
    </location>
</feature>
<dbReference type="Proteomes" id="UP000002489">
    <property type="component" value="Unassembled WGS sequence"/>
</dbReference>
<keyword evidence="1" id="KW-0812">Transmembrane</keyword>